<dbReference type="AlphaFoldDB" id="S4RQG3"/>
<dbReference type="Ensembl" id="ENSPMAT00000007483.1">
    <property type="protein sequence ID" value="ENSPMAP00000007449.1"/>
    <property type="gene ID" value="ENSPMAG00000006761.1"/>
</dbReference>
<feature type="domain" description="Guanylate-binding protein/Atlastin C-terminal" evidence="1">
    <location>
        <begin position="6"/>
        <end position="205"/>
    </location>
</feature>
<dbReference type="PANTHER" id="PTHR10751">
    <property type="entry name" value="GUANYLATE BINDING PROTEIN"/>
    <property type="match status" value="1"/>
</dbReference>
<evidence type="ECO:0000259" key="1">
    <source>
        <dbReference type="Pfam" id="PF02841"/>
    </source>
</evidence>
<dbReference type="STRING" id="7757.ENSPMAP00000007449"/>
<dbReference type="HOGENOM" id="CLU_1334625_0_0_1"/>
<accession>S4RQG3</accession>
<organism evidence="2">
    <name type="scientific">Petromyzon marinus</name>
    <name type="common">Sea lamprey</name>
    <dbReference type="NCBI Taxonomy" id="7757"/>
    <lineage>
        <taxon>Eukaryota</taxon>
        <taxon>Metazoa</taxon>
        <taxon>Chordata</taxon>
        <taxon>Craniata</taxon>
        <taxon>Vertebrata</taxon>
        <taxon>Cyclostomata</taxon>
        <taxon>Hyperoartia</taxon>
        <taxon>Petromyzontiformes</taxon>
        <taxon>Petromyzontidae</taxon>
        <taxon>Petromyzon</taxon>
    </lineage>
</organism>
<dbReference type="Pfam" id="PF02841">
    <property type="entry name" value="GBP_C"/>
    <property type="match status" value="1"/>
</dbReference>
<dbReference type="Gene3D" id="1.20.1000.10">
    <property type="entry name" value="Guanylate-binding protein, C-terminal domain"/>
    <property type="match status" value="1"/>
</dbReference>
<proteinExistence type="predicted"/>
<reference evidence="2" key="1">
    <citation type="submission" date="2025-08" db="UniProtKB">
        <authorList>
            <consortium name="Ensembl"/>
        </authorList>
    </citation>
    <scope>IDENTIFICATION</scope>
</reference>
<dbReference type="InterPro" id="IPR036543">
    <property type="entry name" value="Guanylate-bd_C_sf"/>
</dbReference>
<protein>
    <recommendedName>
        <fullName evidence="1">Guanylate-binding protein/Atlastin C-terminal domain-containing protein</fullName>
    </recommendedName>
</protein>
<evidence type="ECO:0000313" key="2">
    <source>
        <dbReference type="Ensembl" id="ENSPMAP00000007449.1"/>
    </source>
</evidence>
<name>S4RQG3_PETMA</name>
<sequence>KKKERGVKTSGQVFLQVAELYVQAQRSGNMACIEGARKQVVLFANMQAMDDAKGVYQREMETLLNKLPVEYNELQRHQEECSKKAMALFYRRSVLDRNHEHEKELLNFTMKEFERMKETNTERSYTVSKQRLRVLYKPLKNMNADFMQLGGYQKYEVAMQKLDEEYRATEGLGDEKDKAYKDFMEKNKDRANQIRVVDKALTQAQQ</sequence>
<reference evidence="2" key="2">
    <citation type="submission" date="2025-09" db="UniProtKB">
        <authorList>
            <consortium name="Ensembl"/>
        </authorList>
    </citation>
    <scope>IDENTIFICATION</scope>
</reference>
<dbReference type="SUPFAM" id="SSF48340">
    <property type="entry name" value="Interferon-induced guanylate-binding protein 1 (GBP1), C-terminal domain"/>
    <property type="match status" value="1"/>
</dbReference>
<dbReference type="InterPro" id="IPR003191">
    <property type="entry name" value="Guanylate-bd/ATL_C"/>
</dbReference>
<dbReference type="GO" id="GO:0003924">
    <property type="term" value="F:GTPase activity"/>
    <property type="evidence" value="ECO:0007669"/>
    <property type="project" value="InterPro"/>
</dbReference>
<dbReference type="GO" id="GO:0005525">
    <property type="term" value="F:GTP binding"/>
    <property type="evidence" value="ECO:0007669"/>
    <property type="project" value="InterPro"/>
</dbReference>